<dbReference type="GO" id="GO:0016740">
    <property type="term" value="F:transferase activity"/>
    <property type="evidence" value="ECO:0007669"/>
    <property type="project" value="UniProtKB-UniRule"/>
</dbReference>
<dbReference type="InterPro" id="IPR015124">
    <property type="entry name" value="Stf0"/>
</dbReference>
<protein>
    <recommendedName>
        <fullName evidence="1">Trehalose 2-sulfotransferase</fullName>
    </recommendedName>
</protein>
<reference evidence="5" key="1">
    <citation type="submission" date="2016-12" db="EMBL/GenBank/DDBJ databases">
        <authorList>
            <person name="Varghese N."/>
            <person name="Submissions S."/>
        </authorList>
    </citation>
    <scope>NUCLEOTIDE SEQUENCE [LARGE SCALE GENOMIC DNA]</scope>
    <source>
        <strain evidence="5">DSM 45599</strain>
    </source>
</reference>
<dbReference type="PIRSF" id="PIRSF021497">
    <property type="entry name" value="Sulphotransferase_Stf0"/>
    <property type="match status" value="1"/>
</dbReference>
<keyword evidence="1 4" id="KW-0808">Transferase</keyword>
<organism evidence="4 5">
    <name type="scientific">Micromonospora cremea</name>
    <dbReference type="NCBI Taxonomy" id="709881"/>
    <lineage>
        <taxon>Bacteria</taxon>
        <taxon>Bacillati</taxon>
        <taxon>Actinomycetota</taxon>
        <taxon>Actinomycetes</taxon>
        <taxon>Micromonosporales</taxon>
        <taxon>Micromonosporaceae</taxon>
        <taxon>Micromonospora</taxon>
    </lineage>
</organism>
<evidence type="ECO:0000313" key="4">
    <source>
        <dbReference type="EMBL" id="SIM84736.1"/>
    </source>
</evidence>
<keyword evidence="1" id="KW-0119">Carbohydrate metabolism</keyword>
<accession>A0A1N5WI25</accession>
<keyword evidence="5" id="KW-1185">Reference proteome</keyword>
<sequence length="269" mass="29785">MDSYFICATPRTGSSLLLGLLESTGVAGHPQAYFRAPDEPLWAERWMLPRTPAGGFDHAAYVRAARDAGRTDNGVFGAKLMWGALDELVDKLGRVHPDLAGQDVALLERAFGRTRFVYLRRDDVLAQAVSWLRAEQTQVWYVGGDGEISGGGDRNGQEPDFDTDGIDGLIQTIEEHNAGWHAWFSAAGVRPHVVRYEDLDEDMVAATRGILDFLGLDLPDGRAVVPRHQRQADDLNREWIQRYRAGSPIATGQPGIAQPVQRLPRSDRQ</sequence>
<dbReference type="AlphaFoldDB" id="A0A1N5WI25"/>
<comment type="catalytic activity">
    <reaction evidence="1">
        <text>alpha,alpha-trehalose + 3'-phosphoadenylyl sulfate = 2-O-sulfo-alpha,alpha-trehalose + adenosine 3',5'-bisphosphate + H(+)</text>
        <dbReference type="Rhea" id="RHEA:41608"/>
        <dbReference type="ChEBI" id="CHEBI:15378"/>
        <dbReference type="ChEBI" id="CHEBI:16551"/>
        <dbReference type="ChEBI" id="CHEBI:58339"/>
        <dbReference type="ChEBI" id="CHEBI:58343"/>
        <dbReference type="ChEBI" id="CHEBI:60091"/>
        <dbReference type="EC" id="2.8.2.37"/>
    </reaction>
</comment>
<dbReference type="SUPFAM" id="SSF52540">
    <property type="entry name" value="P-loop containing nucleoside triphosphate hydrolases"/>
    <property type="match status" value="1"/>
</dbReference>
<evidence type="ECO:0000256" key="1">
    <source>
        <dbReference type="PIRNR" id="PIRNR021497"/>
    </source>
</evidence>
<comment type="pathway">
    <text evidence="1">Glycolipid metabolism.</text>
</comment>
<evidence type="ECO:0000259" key="3">
    <source>
        <dbReference type="Pfam" id="PF09037"/>
    </source>
</evidence>
<comment type="function">
    <text evidence="1">Catalyzes the sulfuryl group transfer from 3'-phosphoadenosine-5'-phosphosulfate (PAPS) to trehalose, leading to trehalose-2-sulfate (T2S).</text>
</comment>
<dbReference type="Proteomes" id="UP000185124">
    <property type="component" value="Unassembled WGS sequence"/>
</dbReference>
<dbReference type="InterPro" id="IPR027417">
    <property type="entry name" value="P-loop_NTPase"/>
</dbReference>
<comment type="similarity">
    <text evidence="1">Belongs to the Stf0 sulfotransferase family.</text>
</comment>
<feature type="domain" description="Sulphotransferase Stf0" evidence="3">
    <location>
        <begin position="3"/>
        <end position="245"/>
    </location>
</feature>
<dbReference type="InterPro" id="IPR024628">
    <property type="entry name" value="Sulfotransferase_Stf0_dom"/>
</dbReference>
<evidence type="ECO:0000313" key="5">
    <source>
        <dbReference type="Proteomes" id="UP000185124"/>
    </source>
</evidence>
<dbReference type="STRING" id="709881.SAMN04489832_2468"/>
<feature type="region of interest" description="Disordered" evidence="2">
    <location>
        <begin position="246"/>
        <end position="269"/>
    </location>
</feature>
<dbReference type="Pfam" id="PF09037">
    <property type="entry name" value="Sulphotransf"/>
    <property type="match status" value="1"/>
</dbReference>
<gene>
    <name evidence="4" type="ORF">SAMN04489832_2468</name>
</gene>
<dbReference type="Gene3D" id="3.40.50.300">
    <property type="entry name" value="P-loop containing nucleotide triphosphate hydrolases"/>
    <property type="match status" value="1"/>
</dbReference>
<evidence type="ECO:0000256" key="2">
    <source>
        <dbReference type="SAM" id="MobiDB-lite"/>
    </source>
</evidence>
<dbReference type="EMBL" id="FSQT01000001">
    <property type="protein sequence ID" value="SIM84736.1"/>
    <property type="molecule type" value="Genomic_DNA"/>
</dbReference>
<name>A0A1N5WI25_9ACTN</name>
<proteinExistence type="inferred from homology"/>